<evidence type="ECO:0000313" key="1">
    <source>
        <dbReference type="EMBL" id="GBP65984.1"/>
    </source>
</evidence>
<name>A0A4C1XTU0_EUMVA</name>
<dbReference type="AlphaFoldDB" id="A0A4C1XTU0"/>
<gene>
    <name evidence="1" type="ORF">EVAR_45905_1</name>
</gene>
<sequence>MNFIIRFHSTYHSDRYTDIGRAALYEFIKIYPSYILFAAILERREEWGGRGRVSQSAGRSRCFVRSSPNNRKFERTKYNKLPMRSGLYLRAEPFVGFFFPAHPARRPAAARQRLIEHVFQIIKQFRARAAPTAARRTLKKEKLLRKKKSAGRLGPFE</sequence>
<comment type="caution">
    <text evidence="1">The sequence shown here is derived from an EMBL/GenBank/DDBJ whole genome shotgun (WGS) entry which is preliminary data.</text>
</comment>
<accession>A0A4C1XTU0</accession>
<dbReference type="EMBL" id="BGZK01000944">
    <property type="protein sequence ID" value="GBP65984.1"/>
    <property type="molecule type" value="Genomic_DNA"/>
</dbReference>
<keyword evidence="2" id="KW-1185">Reference proteome</keyword>
<proteinExistence type="predicted"/>
<protein>
    <submittedName>
        <fullName evidence="1">Uncharacterized protein</fullName>
    </submittedName>
</protein>
<dbReference type="Proteomes" id="UP000299102">
    <property type="component" value="Unassembled WGS sequence"/>
</dbReference>
<evidence type="ECO:0000313" key="2">
    <source>
        <dbReference type="Proteomes" id="UP000299102"/>
    </source>
</evidence>
<organism evidence="1 2">
    <name type="scientific">Eumeta variegata</name>
    <name type="common">Bagworm moth</name>
    <name type="synonym">Eumeta japonica</name>
    <dbReference type="NCBI Taxonomy" id="151549"/>
    <lineage>
        <taxon>Eukaryota</taxon>
        <taxon>Metazoa</taxon>
        <taxon>Ecdysozoa</taxon>
        <taxon>Arthropoda</taxon>
        <taxon>Hexapoda</taxon>
        <taxon>Insecta</taxon>
        <taxon>Pterygota</taxon>
        <taxon>Neoptera</taxon>
        <taxon>Endopterygota</taxon>
        <taxon>Lepidoptera</taxon>
        <taxon>Glossata</taxon>
        <taxon>Ditrysia</taxon>
        <taxon>Tineoidea</taxon>
        <taxon>Psychidae</taxon>
        <taxon>Oiketicinae</taxon>
        <taxon>Eumeta</taxon>
    </lineage>
</organism>
<reference evidence="1 2" key="1">
    <citation type="journal article" date="2019" name="Commun. Biol.">
        <title>The bagworm genome reveals a unique fibroin gene that provides high tensile strength.</title>
        <authorList>
            <person name="Kono N."/>
            <person name="Nakamura H."/>
            <person name="Ohtoshi R."/>
            <person name="Tomita M."/>
            <person name="Numata K."/>
            <person name="Arakawa K."/>
        </authorList>
    </citation>
    <scope>NUCLEOTIDE SEQUENCE [LARGE SCALE GENOMIC DNA]</scope>
</reference>